<dbReference type="Proteomes" id="UP001358586">
    <property type="component" value="Chromosome 8"/>
</dbReference>
<proteinExistence type="predicted"/>
<gene>
    <name evidence="1" type="ORF">PVK06_027362</name>
</gene>
<evidence type="ECO:0000313" key="2">
    <source>
        <dbReference type="Proteomes" id="UP001358586"/>
    </source>
</evidence>
<protein>
    <submittedName>
        <fullName evidence="1">Uncharacterized protein</fullName>
    </submittedName>
</protein>
<dbReference type="EMBL" id="JARKNE010000008">
    <property type="protein sequence ID" value="KAK5811969.1"/>
    <property type="molecule type" value="Genomic_DNA"/>
</dbReference>
<accession>A0ABR0P050</accession>
<evidence type="ECO:0000313" key="1">
    <source>
        <dbReference type="EMBL" id="KAK5811969.1"/>
    </source>
</evidence>
<comment type="caution">
    <text evidence="1">The sequence shown here is derived from an EMBL/GenBank/DDBJ whole genome shotgun (WGS) entry which is preliminary data.</text>
</comment>
<keyword evidence="2" id="KW-1185">Reference proteome</keyword>
<sequence>MGKLFLLRGMLPGSRTPFLANPKLPSVLLDQASFPLITASTYCSIFLAFIISA</sequence>
<name>A0ABR0P050_GOSAR</name>
<organism evidence="1 2">
    <name type="scientific">Gossypium arboreum</name>
    <name type="common">Tree cotton</name>
    <name type="synonym">Gossypium nanking</name>
    <dbReference type="NCBI Taxonomy" id="29729"/>
    <lineage>
        <taxon>Eukaryota</taxon>
        <taxon>Viridiplantae</taxon>
        <taxon>Streptophyta</taxon>
        <taxon>Embryophyta</taxon>
        <taxon>Tracheophyta</taxon>
        <taxon>Spermatophyta</taxon>
        <taxon>Magnoliopsida</taxon>
        <taxon>eudicotyledons</taxon>
        <taxon>Gunneridae</taxon>
        <taxon>Pentapetalae</taxon>
        <taxon>rosids</taxon>
        <taxon>malvids</taxon>
        <taxon>Malvales</taxon>
        <taxon>Malvaceae</taxon>
        <taxon>Malvoideae</taxon>
        <taxon>Gossypium</taxon>
    </lineage>
</organism>
<reference evidence="1 2" key="1">
    <citation type="submission" date="2023-03" db="EMBL/GenBank/DDBJ databases">
        <title>WGS of Gossypium arboreum.</title>
        <authorList>
            <person name="Yu D."/>
        </authorList>
    </citation>
    <scope>NUCLEOTIDE SEQUENCE [LARGE SCALE GENOMIC DNA]</scope>
    <source>
        <tissue evidence="1">Leaf</tissue>
    </source>
</reference>